<name>A0A9D4TGF1_CHLVU</name>
<dbReference type="GO" id="GO:0046872">
    <property type="term" value="F:metal ion binding"/>
    <property type="evidence" value="ECO:0007669"/>
    <property type="project" value="UniProtKB-KW"/>
</dbReference>
<comment type="caution">
    <text evidence="17">The sequence shown here is derived from an EMBL/GenBank/DDBJ whole genome shotgun (WGS) entry which is preliminary data.</text>
</comment>
<evidence type="ECO:0000256" key="15">
    <source>
        <dbReference type="SAM" id="Phobius"/>
    </source>
</evidence>
<evidence type="ECO:0000256" key="12">
    <source>
        <dbReference type="ARBA" id="ARBA00023014"/>
    </source>
</evidence>
<keyword evidence="8" id="KW-0809">Transit peptide</keyword>
<dbReference type="GO" id="GO:0010277">
    <property type="term" value="F:chlorophyllide a oxygenase activity"/>
    <property type="evidence" value="ECO:0007669"/>
    <property type="project" value="InterPro"/>
</dbReference>
<evidence type="ECO:0000256" key="10">
    <source>
        <dbReference type="ARBA" id="ARBA00023002"/>
    </source>
</evidence>
<evidence type="ECO:0000256" key="9">
    <source>
        <dbReference type="ARBA" id="ARBA00022989"/>
    </source>
</evidence>
<dbReference type="PANTHER" id="PTHR21266">
    <property type="entry name" value="IRON-SULFUR DOMAIN CONTAINING PROTEIN"/>
    <property type="match status" value="1"/>
</dbReference>
<proteinExistence type="predicted"/>
<dbReference type="AlphaFoldDB" id="A0A9D4TGF1"/>
<dbReference type="Proteomes" id="UP001055712">
    <property type="component" value="Unassembled WGS sequence"/>
</dbReference>
<dbReference type="SUPFAM" id="SSF50022">
    <property type="entry name" value="ISP domain"/>
    <property type="match status" value="1"/>
</dbReference>
<evidence type="ECO:0000256" key="1">
    <source>
        <dbReference type="ARBA" id="ARBA00004229"/>
    </source>
</evidence>
<dbReference type="Pfam" id="PF08417">
    <property type="entry name" value="PaO"/>
    <property type="match status" value="1"/>
</dbReference>
<evidence type="ECO:0000313" key="17">
    <source>
        <dbReference type="EMBL" id="KAI3424949.1"/>
    </source>
</evidence>
<dbReference type="InterPro" id="IPR036922">
    <property type="entry name" value="Rieske_2Fe-2S_sf"/>
</dbReference>
<evidence type="ECO:0000313" key="18">
    <source>
        <dbReference type="Proteomes" id="UP001055712"/>
    </source>
</evidence>
<dbReference type="GO" id="GO:0016020">
    <property type="term" value="C:membrane"/>
    <property type="evidence" value="ECO:0007669"/>
    <property type="project" value="UniProtKB-SubCell"/>
</dbReference>
<keyword evidence="11" id="KW-0408">Iron</keyword>
<evidence type="ECO:0000256" key="3">
    <source>
        <dbReference type="ARBA" id="ARBA00022528"/>
    </source>
</evidence>
<dbReference type="SUPFAM" id="SSF55961">
    <property type="entry name" value="Bet v1-like"/>
    <property type="match status" value="1"/>
</dbReference>
<keyword evidence="13 15" id="KW-0472">Membrane</keyword>
<accession>A0A9D4TGF1</accession>
<dbReference type="InterPro" id="IPR017941">
    <property type="entry name" value="Rieske_2Fe-2S"/>
</dbReference>
<evidence type="ECO:0000256" key="11">
    <source>
        <dbReference type="ARBA" id="ARBA00023004"/>
    </source>
</evidence>
<feature type="transmembrane region" description="Helical" evidence="15">
    <location>
        <begin position="478"/>
        <end position="501"/>
    </location>
</feature>
<keyword evidence="12" id="KW-0411">Iron-sulfur</keyword>
<dbReference type="Pfam" id="PF00355">
    <property type="entry name" value="Rieske"/>
    <property type="match status" value="1"/>
</dbReference>
<keyword evidence="3" id="KW-0150">Chloroplast</keyword>
<keyword evidence="4" id="KW-0934">Plastid</keyword>
<organism evidence="17 18">
    <name type="scientific">Chlorella vulgaris</name>
    <name type="common">Green alga</name>
    <dbReference type="NCBI Taxonomy" id="3077"/>
    <lineage>
        <taxon>Eukaryota</taxon>
        <taxon>Viridiplantae</taxon>
        <taxon>Chlorophyta</taxon>
        <taxon>core chlorophytes</taxon>
        <taxon>Trebouxiophyceae</taxon>
        <taxon>Chlorellales</taxon>
        <taxon>Chlorellaceae</taxon>
        <taxon>Chlorella clade</taxon>
        <taxon>Chlorella</taxon>
    </lineage>
</organism>
<keyword evidence="10" id="KW-0560">Oxidoreductase</keyword>
<evidence type="ECO:0000256" key="2">
    <source>
        <dbReference type="ARBA" id="ARBA00004370"/>
    </source>
</evidence>
<keyword evidence="7" id="KW-0479">Metal-binding</keyword>
<evidence type="ECO:0000259" key="16">
    <source>
        <dbReference type="PROSITE" id="PS51296"/>
    </source>
</evidence>
<evidence type="ECO:0000256" key="4">
    <source>
        <dbReference type="ARBA" id="ARBA00022640"/>
    </source>
</evidence>
<feature type="transmembrane region" description="Helical" evidence="15">
    <location>
        <begin position="454"/>
        <end position="472"/>
    </location>
</feature>
<evidence type="ECO:0000256" key="14">
    <source>
        <dbReference type="SAM" id="MobiDB-lite"/>
    </source>
</evidence>
<evidence type="ECO:0000256" key="13">
    <source>
        <dbReference type="ARBA" id="ARBA00023136"/>
    </source>
</evidence>
<protein>
    <recommendedName>
        <fullName evidence="16">Rieske domain-containing protein</fullName>
    </recommendedName>
</protein>
<keyword evidence="6" id="KW-0001">2Fe-2S</keyword>
<feature type="region of interest" description="Disordered" evidence="14">
    <location>
        <begin position="1"/>
        <end position="39"/>
    </location>
</feature>
<comment type="subcellular location">
    <subcellularLocation>
        <location evidence="2">Membrane</location>
    </subcellularLocation>
    <subcellularLocation>
        <location evidence="1">Plastid</location>
        <location evidence="1">Chloroplast</location>
    </subcellularLocation>
</comment>
<evidence type="ECO:0000256" key="6">
    <source>
        <dbReference type="ARBA" id="ARBA00022714"/>
    </source>
</evidence>
<keyword evidence="5 15" id="KW-0812">Transmembrane</keyword>
<evidence type="ECO:0000256" key="5">
    <source>
        <dbReference type="ARBA" id="ARBA00022692"/>
    </source>
</evidence>
<reference evidence="17" key="1">
    <citation type="journal article" date="2019" name="Plant J.">
        <title>Chlorella vulgaris genome assembly and annotation reveals the molecular basis for metabolic acclimation to high light conditions.</title>
        <authorList>
            <person name="Cecchin M."/>
            <person name="Marcolungo L."/>
            <person name="Rossato M."/>
            <person name="Girolomoni L."/>
            <person name="Cosentino E."/>
            <person name="Cuine S."/>
            <person name="Li-Beisson Y."/>
            <person name="Delledonne M."/>
            <person name="Ballottari M."/>
        </authorList>
    </citation>
    <scope>NUCLEOTIDE SEQUENCE</scope>
    <source>
        <strain evidence="17">211/11P</strain>
    </source>
</reference>
<dbReference type="PANTHER" id="PTHR21266:SF32">
    <property type="entry name" value="CHOLESTEROL 7-DESATURASE NVD"/>
    <property type="match status" value="1"/>
</dbReference>
<dbReference type="Gene3D" id="3.90.380.10">
    <property type="entry name" value="Naphthalene 1,2-dioxygenase Alpha Subunit, Chain A, domain 1"/>
    <property type="match status" value="1"/>
</dbReference>
<sequence length="509" mass="53295">MAGSTTIAKARGLPPARASAPAEGSGTVAAPSHPLPSAQAGPSLSSYPWLEQWYPVGVAADLAVDRPHALTLWGRQLVLWHGSGGSWACFADACPHRLAPLSEGRVVDGQLVCSYHGWTFDGSGKCARVPQAMDARSEAAACSNRRSCATSFPTAEAAGLVWVWPDSSSAAASRAAASPLPAHPDLLAGGAGTSKPAADTRVVSGGEAAAFINIGGGWLVREVPYGFDTMTENILDPGHTMFAHHGLLGRREDAVGYAVKLQGGVSLDGGFVSTVGATSRSMRVADRTLEFQPPCFVRQAISPVKGSPLYTCGYAVPSRPGHCLLITTSYADATGGAAQRLLLDLLPRWALHLYTQEVLDGDLTLLHGQERRLEAAGDWRSSFFLPTPSDAGVAAYRRWLNDMAGGVAAMPWAGGGTLPPEDPSHERLLDRLHQHTERCPSCNTALRRLRSARVAGAGAAATAVALAAWVPSADNGGFALLALAGGAVAAVASWMLPLFVYKDYIHAER</sequence>
<dbReference type="PROSITE" id="PS51296">
    <property type="entry name" value="RIESKE"/>
    <property type="match status" value="1"/>
</dbReference>
<feature type="domain" description="Rieske" evidence="16">
    <location>
        <begin position="53"/>
        <end position="163"/>
    </location>
</feature>
<gene>
    <name evidence="17" type="ORF">D9Q98_008331</name>
</gene>
<keyword evidence="9 15" id="KW-1133">Transmembrane helix</keyword>
<dbReference type="GO" id="GO:0009507">
    <property type="term" value="C:chloroplast"/>
    <property type="evidence" value="ECO:0007669"/>
    <property type="project" value="UniProtKB-SubCell"/>
</dbReference>
<evidence type="ECO:0000256" key="7">
    <source>
        <dbReference type="ARBA" id="ARBA00022723"/>
    </source>
</evidence>
<keyword evidence="18" id="KW-1185">Reference proteome</keyword>
<dbReference type="OrthoDB" id="426882at2759"/>
<dbReference type="EMBL" id="SIDB01000012">
    <property type="protein sequence ID" value="KAI3424949.1"/>
    <property type="molecule type" value="Genomic_DNA"/>
</dbReference>
<dbReference type="InterPro" id="IPR013626">
    <property type="entry name" value="PaO"/>
</dbReference>
<reference evidence="17" key="2">
    <citation type="submission" date="2020-11" db="EMBL/GenBank/DDBJ databases">
        <authorList>
            <person name="Cecchin M."/>
            <person name="Marcolungo L."/>
            <person name="Rossato M."/>
            <person name="Girolomoni L."/>
            <person name="Cosentino E."/>
            <person name="Cuine S."/>
            <person name="Li-Beisson Y."/>
            <person name="Delledonne M."/>
            <person name="Ballottari M."/>
        </authorList>
    </citation>
    <scope>NUCLEOTIDE SEQUENCE</scope>
    <source>
        <strain evidence="17">211/11P</strain>
        <tissue evidence="17">Whole cell</tissue>
    </source>
</reference>
<evidence type="ECO:0000256" key="8">
    <source>
        <dbReference type="ARBA" id="ARBA00022946"/>
    </source>
</evidence>
<dbReference type="InterPro" id="IPR050584">
    <property type="entry name" value="Cholesterol_7-desaturase"/>
</dbReference>
<dbReference type="GO" id="GO:0051537">
    <property type="term" value="F:2 iron, 2 sulfur cluster binding"/>
    <property type="evidence" value="ECO:0007669"/>
    <property type="project" value="UniProtKB-KW"/>
</dbReference>
<dbReference type="Gene3D" id="2.102.10.10">
    <property type="entry name" value="Rieske [2Fe-2S] iron-sulphur domain"/>
    <property type="match status" value="1"/>
</dbReference>